<gene>
    <name evidence="1" type="ORF">PV328_004364</name>
</gene>
<keyword evidence="2" id="KW-1185">Reference proteome</keyword>
<proteinExistence type="predicted"/>
<sequence>MEGGGGLQATNLQWQLTNTFQQTKSSRRTSQSLNCHGYSTPVQKLSHHVNDEWSIIDTTSAPGFTSGQPTCIGGIGVRDRRSQSLECDNNRIGWSCIIEDKLEGLGIWRKRRRRRRRTSSDDLKLTLNSLSDNCIVKNDKKQDYYTEDCAKSEDCDEENEETFKEMEERRRRWMWRCRGIRQITEIAVGTLLLGVALLISPENMYKHCGLEVPANATVLKKEVDCETLKLNAGRQVDIENMNDINWNNPIKSQPDSQLVDKRLKQMKQTSKKEINENLKHTIYEEKSPYLPKQVALPFVVKV</sequence>
<reference evidence="1" key="1">
    <citation type="journal article" date="2023" name="bioRxiv">
        <title>Scaffold-level genome assemblies of two parasitoid biocontrol wasps reveal the parthenogenesis mechanism and an associated novel virus.</title>
        <authorList>
            <person name="Inwood S."/>
            <person name="Skelly J."/>
            <person name="Guhlin J."/>
            <person name="Harrop T."/>
            <person name="Goldson S."/>
            <person name="Dearden P."/>
        </authorList>
    </citation>
    <scope>NUCLEOTIDE SEQUENCE</scope>
    <source>
        <strain evidence="1">Irish</strain>
        <tissue evidence="1">Whole body</tissue>
    </source>
</reference>
<dbReference type="EMBL" id="JAQQBS010001422">
    <property type="protein sequence ID" value="KAK0165885.1"/>
    <property type="molecule type" value="Genomic_DNA"/>
</dbReference>
<dbReference type="AlphaFoldDB" id="A0AA39FAE5"/>
<dbReference type="Proteomes" id="UP001168990">
    <property type="component" value="Unassembled WGS sequence"/>
</dbReference>
<organism evidence="1 2">
    <name type="scientific">Microctonus aethiopoides</name>
    <dbReference type="NCBI Taxonomy" id="144406"/>
    <lineage>
        <taxon>Eukaryota</taxon>
        <taxon>Metazoa</taxon>
        <taxon>Ecdysozoa</taxon>
        <taxon>Arthropoda</taxon>
        <taxon>Hexapoda</taxon>
        <taxon>Insecta</taxon>
        <taxon>Pterygota</taxon>
        <taxon>Neoptera</taxon>
        <taxon>Endopterygota</taxon>
        <taxon>Hymenoptera</taxon>
        <taxon>Apocrita</taxon>
        <taxon>Ichneumonoidea</taxon>
        <taxon>Braconidae</taxon>
        <taxon>Euphorinae</taxon>
        <taxon>Microctonus</taxon>
    </lineage>
</organism>
<reference evidence="1" key="2">
    <citation type="submission" date="2023-03" db="EMBL/GenBank/DDBJ databases">
        <authorList>
            <person name="Inwood S.N."/>
            <person name="Skelly J.G."/>
            <person name="Guhlin J."/>
            <person name="Harrop T.W.R."/>
            <person name="Goldson S.G."/>
            <person name="Dearden P.K."/>
        </authorList>
    </citation>
    <scope>NUCLEOTIDE SEQUENCE</scope>
    <source>
        <strain evidence="1">Irish</strain>
        <tissue evidence="1">Whole body</tissue>
    </source>
</reference>
<evidence type="ECO:0000313" key="2">
    <source>
        <dbReference type="Proteomes" id="UP001168990"/>
    </source>
</evidence>
<comment type="caution">
    <text evidence="1">The sequence shown here is derived from an EMBL/GenBank/DDBJ whole genome shotgun (WGS) entry which is preliminary data.</text>
</comment>
<accession>A0AA39FAE5</accession>
<protein>
    <submittedName>
        <fullName evidence="1">Uncharacterized protein</fullName>
    </submittedName>
</protein>
<evidence type="ECO:0000313" key="1">
    <source>
        <dbReference type="EMBL" id="KAK0165885.1"/>
    </source>
</evidence>
<name>A0AA39FAE5_9HYME</name>